<organism evidence="1 2">
    <name type="scientific">[Clostridium] fimetarium</name>
    <dbReference type="NCBI Taxonomy" id="99656"/>
    <lineage>
        <taxon>Bacteria</taxon>
        <taxon>Bacillati</taxon>
        <taxon>Bacillota</taxon>
        <taxon>Clostridia</taxon>
        <taxon>Lachnospirales</taxon>
        <taxon>Lachnospiraceae</taxon>
    </lineage>
</organism>
<name>A0A1I0N1T0_9FIRM</name>
<dbReference type="Proteomes" id="UP000199701">
    <property type="component" value="Unassembled WGS sequence"/>
</dbReference>
<reference evidence="1 2" key="1">
    <citation type="submission" date="2016-10" db="EMBL/GenBank/DDBJ databases">
        <authorList>
            <person name="de Groot N.N."/>
        </authorList>
    </citation>
    <scope>NUCLEOTIDE SEQUENCE [LARGE SCALE GENOMIC DNA]</scope>
    <source>
        <strain evidence="1 2">DSM 9179</strain>
    </source>
</reference>
<evidence type="ECO:0000313" key="2">
    <source>
        <dbReference type="Proteomes" id="UP000199701"/>
    </source>
</evidence>
<proteinExistence type="predicted"/>
<dbReference type="EMBL" id="FOJI01000002">
    <property type="protein sequence ID" value="SEV94775.1"/>
    <property type="molecule type" value="Genomic_DNA"/>
</dbReference>
<dbReference type="InterPro" id="IPR013367">
    <property type="entry name" value="Flagellar_put"/>
</dbReference>
<evidence type="ECO:0000313" key="1">
    <source>
        <dbReference type="EMBL" id="SEV94775.1"/>
    </source>
</evidence>
<keyword evidence="2" id="KW-1185">Reference proteome</keyword>
<dbReference type="STRING" id="99656.SAMN05421659_102309"/>
<dbReference type="NCBIfam" id="TIGR02530">
    <property type="entry name" value="flg_new"/>
    <property type="match status" value="1"/>
</dbReference>
<dbReference type="OrthoDB" id="165650at2"/>
<keyword evidence="1" id="KW-0282">Flagellum</keyword>
<keyword evidence="1" id="KW-0969">Cilium</keyword>
<accession>A0A1I0N1T0</accession>
<dbReference type="RefSeq" id="WP_092450781.1">
    <property type="nucleotide sequence ID" value="NZ_FOJI01000002.1"/>
</dbReference>
<protein>
    <submittedName>
        <fullName evidence="1">Flagellar operon protein</fullName>
    </submittedName>
</protein>
<sequence>MQIKSNSFPSIEQVTGQYLTKTKNTDSKSEQTSFLEILQQTQNNIKSSQTDATQELKFSKHASERLSDRNISLTNEQLQRLEDGAQKASTKGIKESLVLLDNLAFIVNTKNNTVVTAMNQSSDEENIYTNIDGAVII</sequence>
<gene>
    <name evidence="1" type="ORF">SAMN05421659_102309</name>
</gene>
<keyword evidence="1" id="KW-0966">Cell projection</keyword>
<dbReference type="AlphaFoldDB" id="A0A1I0N1T0"/>
<dbReference type="Pfam" id="PF12611">
    <property type="entry name" value="Flagellar_put"/>
    <property type="match status" value="1"/>
</dbReference>